<evidence type="ECO:0000313" key="1">
    <source>
        <dbReference type="EMBL" id="MPC46931.1"/>
    </source>
</evidence>
<name>A0A5B7FI04_PORTR</name>
<dbReference type="EMBL" id="VSRR010007457">
    <property type="protein sequence ID" value="MPC46931.1"/>
    <property type="molecule type" value="Genomic_DNA"/>
</dbReference>
<comment type="caution">
    <text evidence="1">The sequence shown here is derived from an EMBL/GenBank/DDBJ whole genome shotgun (WGS) entry which is preliminary data.</text>
</comment>
<sequence>METRHGTKGVNSAQHRPASFIFVAAHVDWKCWCVRGHELLQCGGVPGQTRGGNTYLEASVLALI</sequence>
<dbReference type="AlphaFoldDB" id="A0A5B7FI04"/>
<gene>
    <name evidence="1" type="ORF">E2C01_040662</name>
</gene>
<keyword evidence="2" id="KW-1185">Reference proteome</keyword>
<dbReference type="Proteomes" id="UP000324222">
    <property type="component" value="Unassembled WGS sequence"/>
</dbReference>
<proteinExistence type="predicted"/>
<protein>
    <submittedName>
        <fullName evidence="1">Uncharacterized protein</fullName>
    </submittedName>
</protein>
<reference evidence="1 2" key="1">
    <citation type="submission" date="2019-05" db="EMBL/GenBank/DDBJ databases">
        <title>Another draft genome of Portunus trituberculatus and its Hox gene families provides insights of decapod evolution.</title>
        <authorList>
            <person name="Jeong J.-H."/>
            <person name="Song I."/>
            <person name="Kim S."/>
            <person name="Choi T."/>
            <person name="Kim D."/>
            <person name="Ryu S."/>
            <person name="Kim W."/>
        </authorList>
    </citation>
    <scope>NUCLEOTIDE SEQUENCE [LARGE SCALE GENOMIC DNA]</scope>
    <source>
        <tissue evidence="1">Muscle</tissue>
    </source>
</reference>
<evidence type="ECO:0000313" key="2">
    <source>
        <dbReference type="Proteomes" id="UP000324222"/>
    </source>
</evidence>
<accession>A0A5B7FI04</accession>
<organism evidence="1 2">
    <name type="scientific">Portunus trituberculatus</name>
    <name type="common">Swimming crab</name>
    <name type="synonym">Neptunus trituberculatus</name>
    <dbReference type="NCBI Taxonomy" id="210409"/>
    <lineage>
        <taxon>Eukaryota</taxon>
        <taxon>Metazoa</taxon>
        <taxon>Ecdysozoa</taxon>
        <taxon>Arthropoda</taxon>
        <taxon>Crustacea</taxon>
        <taxon>Multicrustacea</taxon>
        <taxon>Malacostraca</taxon>
        <taxon>Eumalacostraca</taxon>
        <taxon>Eucarida</taxon>
        <taxon>Decapoda</taxon>
        <taxon>Pleocyemata</taxon>
        <taxon>Brachyura</taxon>
        <taxon>Eubrachyura</taxon>
        <taxon>Portunoidea</taxon>
        <taxon>Portunidae</taxon>
        <taxon>Portuninae</taxon>
        <taxon>Portunus</taxon>
    </lineage>
</organism>